<evidence type="ECO:0000256" key="1">
    <source>
        <dbReference type="SAM" id="Phobius"/>
    </source>
</evidence>
<organism evidence="2 3">
    <name type="scientific">Natronoarchaeum mannanilyticum</name>
    <dbReference type="NCBI Taxonomy" id="926360"/>
    <lineage>
        <taxon>Archaea</taxon>
        <taxon>Methanobacteriati</taxon>
        <taxon>Methanobacteriota</taxon>
        <taxon>Stenosarchaea group</taxon>
        <taxon>Halobacteria</taxon>
        <taxon>Halobacteriales</taxon>
        <taxon>Natronoarchaeaceae</taxon>
    </lineage>
</organism>
<keyword evidence="1" id="KW-0472">Membrane</keyword>
<dbReference type="EMBL" id="BAAADV010000001">
    <property type="protein sequence ID" value="GAA0665588.1"/>
    <property type="molecule type" value="Genomic_DNA"/>
</dbReference>
<reference evidence="2 3" key="1">
    <citation type="journal article" date="2019" name="Int. J. Syst. Evol. Microbiol.">
        <title>The Global Catalogue of Microorganisms (GCM) 10K type strain sequencing project: providing services to taxonomists for standard genome sequencing and annotation.</title>
        <authorList>
            <consortium name="The Broad Institute Genomics Platform"/>
            <consortium name="The Broad Institute Genome Sequencing Center for Infectious Disease"/>
            <person name="Wu L."/>
            <person name="Ma J."/>
        </authorList>
    </citation>
    <scope>NUCLEOTIDE SEQUENCE [LARGE SCALE GENOMIC DNA]</scope>
    <source>
        <strain evidence="2 3">JCM 16328</strain>
    </source>
</reference>
<proteinExistence type="predicted"/>
<protein>
    <recommendedName>
        <fullName evidence="4">DUF1634 domain-containing protein</fullName>
    </recommendedName>
</protein>
<feature type="transmembrane region" description="Helical" evidence="1">
    <location>
        <begin position="77"/>
        <end position="97"/>
    </location>
</feature>
<evidence type="ECO:0000313" key="3">
    <source>
        <dbReference type="Proteomes" id="UP001500420"/>
    </source>
</evidence>
<accession>A0AAV3T675</accession>
<dbReference type="Proteomes" id="UP001500420">
    <property type="component" value="Unassembled WGS sequence"/>
</dbReference>
<keyword evidence="1" id="KW-0812">Transmembrane</keyword>
<comment type="caution">
    <text evidence="2">The sequence shown here is derived from an EMBL/GenBank/DDBJ whole genome shotgun (WGS) entry which is preliminary data.</text>
</comment>
<evidence type="ECO:0008006" key="4">
    <source>
        <dbReference type="Google" id="ProtNLM"/>
    </source>
</evidence>
<evidence type="ECO:0000313" key="2">
    <source>
        <dbReference type="EMBL" id="GAA0665588.1"/>
    </source>
</evidence>
<feature type="transmembrane region" description="Helical" evidence="1">
    <location>
        <begin position="26"/>
        <end position="46"/>
    </location>
</feature>
<sequence length="130" mass="13301">MPATATSNGDPEAPILDRLARLYRPLQTTAVALTALTVAVGVWAAATLSDPMTIRWTLGADGGLVADRTAGRLFGSLLLPAFSVGTVLVCAAIARLVRDRAAGALAYGVAALTVVALCGSELLLVWLNLG</sequence>
<gene>
    <name evidence="2" type="ORF">GCM10009020_08340</name>
</gene>
<dbReference type="AlphaFoldDB" id="A0AAV3T675"/>
<dbReference type="RefSeq" id="WP_343772623.1">
    <property type="nucleotide sequence ID" value="NZ_BAAADV010000001.1"/>
</dbReference>
<keyword evidence="1" id="KW-1133">Transmembrane helix</keyword>
<name>A0AAV3T675_9EURY</name>
<keyword evidence="3" id="KW-1185">Reference proteome</keyword>
<feature type="transmembrane region" description="Helical" evidence="1">
    <location>
        <begin position="104"/>
        <end position="127"/>
    </location>
</feature>